<dbReference type="Gene3D" id="3.50.50.60">
    <property type="entry name" value="FAD/NAD(P)-binding domain"/>
    <property type="match status" value="2"/>
</dbReference>
<organism evidence="7 8">
    <name type="scientific">Occultella glacieicola</name>
    <dbReference type="NCBI Taxonomy" id="2518684"/>
    <lineage>
        <taxon>Bacteria</taxon>
        <taxon>Bacillati</taxon>
        <taxon>Actinomycetota</taxon>
        <taxon>Actinomycetes</taxon>
        <taxon>Micrococcales</taxon>
        <taxon>Ruaniaceae</taxon>
        <taxon>Occultella</taxon>
    </lineage>
</organism>
<dbReference type="SUPFAM" id="SSF55424">
    <property type="entry name" value="FAD/NAD-linked reductases, dimerisation (C-terminal) domain"/>
    <property type="match status" value="1"/>
</dbReference>
<feature type="domain" description="FAD/NAD(P)-binding" evidence="5">
    <location>
        <begin position="18"/>
        <end position="288"/>
    </location>
</feature>
<dbReference type="Pfam" id="PF07992">
    <property type="entry name" value="Pyr_redox_2"/>
    <property type="match status" value="1"/>
</dbReference>
<dbReference type="PANTHER" id="PTHR43557">
    <property type="entry name" value="APOPTOSIS-INDUCING FACTOR 1"/>
    <property type="match status" value="1"/>
</dbReference>
<dbReference type="InterPro" id="IPR016156">
    <property type="entry name" value="FAD/NAD-linked_Rdtase_dimer_sf"/>
</dbReference>
<comment type="caution">
    <text evidence="7">The sequence shown here is derived from an EMBL/GenBank/DDBJ whole genome shotgun (WGS) entry which is preliminary data.</text>
</comment>
<accession>A0ABY2E7Q6</accession>
<evidence type="ECO:0000259" key="6">
    <source>
        <dbReference type="Pfam" id="PF14759"/>
    </source>
</evidence>
<evidence type="ECO:0000313" key="8">
    <source>
        <dbReference type="Proteomes" id="UP000504882"/>
    </source>
</evidence>
<comment type="cofactor">
    <cofactor evidence="1">
        <name>FAD</name>
        <dbReference type="ChEBI" id="CHEBI:57692"/>
    </cofactor>
</comment>
<dbReference type="InterPro" id="IPR036188">
    <property type="entry name" value="FAD/NAD-bd_sf"/>
</dbReference>
<evidence type="ECO:0000256" key="1">
    <source>
        <dbReference type="ARBA" id="ARBA00001974"/>
    </source>
</evidence>
<evidence type="ECO:0000313" key="7">
    <source>
        <dbReference type="EMBL" id="TDE97579.1"/>
    </source>
</evidence>
<dbReference type="PRINTS" id="PR00411">
    <property type="entry name" value="PNDRDTASEI"/>
</dbReference>
<keyword evidence="4" id="KW-0560">Oxidoreductase</keyword>
<dbReference type="InterPro" id="IPR023753">
    <property type="entry name" value="FAD/NAD-binding_dom"/>
</dbReference>
<dbReference type="PRINTS" id="PR00368">
    <property type="entry name" value="FADPNR"/>
</dbReference>
<evidence type="ECO:0000256" key="4">
    <source>
        <dbReference type="ARBA" id="ARBA00023002"/>
    </source>
</evidence>
<evidence type="ECO:0000256" key="2">
    <source>
        <dbReference type="ARBA" id="ARBA00022630"/>
    </source>
</evidence>
<dbReference type="Pfam" id="PF14759">
    <property type="entry name" value="Reductase_C"/>
    <property type="match status" value="1"/>
</dbReference>
<name>A0ABY2E7Q6_9MICO</name>
<dbReference type="Proteomes" id="UP000504882">
    <property type="component" value="Unassembled WGS sequence"/>
</dbReference>
<keyword evidence="8" id="KW-1185">Reference proteome</keyword>
<protein>
    <submittedName>
        <fullName evidence="7">FAD-dependent oxidoreductase</fullName>
    </submittedName>
</protein>
<sequence>MRGYGGNVRLPAPRRPDRIVVVGAGLAGLRTVAELRATGFTGHLTLLGNEGLPPYDRPPLSKELLTRTTPLWLADDLGYDLDGLADEVRLATAARALRVGPDGPRLDLDDGAELAADAVVAATGSRPLRPHGWDHALLLHSASDADTLRAAITPGARIVVVGAGWIGAEVAGVAAAAGASVTVLEAGPAPLGRQLGPDLGGRTTPWYAQAGVDLHTGATVTRVEPDGVHLTDGRTFAADVVLCAIGARPATEWLGDAVRREPSGHVRVDAGGASATPGVWAVGDVAARSHPTLGAVPGGHWSAALTDPEPLARALLGIEPDGAAEPAPYVYSTQLGHHLTVFGRLHGTDGAPIRLLDRGEVGAGPWTALALEGDALVGAVIVDAPREVAAVRRLLGAAELPRLDPVLAADPTTKLRSAVVP</sequence>
<keyword evidence="2" id="KW-0285">Flavoprotein</keyword>
<dbReference type="InterPro" id="IPR028202">
    <property type="entry name" value="Reductase_C"/>
</dbReference>
<evidence type="ECO:0000256" key="3">
    <source>
        <dbReference type="ARBA" id="ARBA00022827"/>
    </source>
</evidence>
<dbReference type="PANTHER" id="PTHR43557:SF2">
    <property type="entry name" value="RIESKE DOMAIN-CONTAINING PROTEIN-RELATED"/>
    <property type="match status" value="1"/>
</dbReference>
<proteinExistence type="predicted"/>
<keyword evidence="3" id="KW-0274">FAD</keyword>
<dbReference type="Gene3D" id="3.30.390.30">
    <property type="match status" value="1"/>
</dbReference>
<reference evidence="7 8" key="1">
    <citation type="submission" date="2019-03" db="EMBL/GenBank/DDBJ databases">
        <title>Genomic features of bacteria from cold environments.</title>
        <authorList>
            <person name="Shen L."/>
        </authorList>
    </citation>
    <scope>NUCLEOTIDE SEQUENCE [LARGE SCALE GENOMIC DNA]</scope>
    <source>
        <strain evidence="8">T3246-1</strain>
    </source>
</reference>
<dbReference type="EMBL" id="SMNA01000002">
    <property type="protein sequence ID" value="TDE97579.1"/>
    <property type="molecule type" value="Genomic_DNA"/>
</dbReference>
<feature type="domain" description="Reductase C-terminal" evidence="6">
    <location>
        <begin position="331"/>
        <end position="418"/>
    </location>
</feature>
<dbReference type="SUPFAM" id="SSF51905">
    <property type="entry name" value="FAD/NAD(P)-binding domain"/>
    <property type="match status" value="1"/>
</dbReference>
<evidence type="ECO:0000259" key="5">
    <source>
        <dbReference type="Pfam" id="PF07992"/>
    </source>
</evidence>
<dbReference type="InterPro" id="IPR050446">
    <property type="entry name" value="FAD-oxidoreductase/Apoptosis"/>
</dbReference>
<gene>
    <name evidence="7" type="ORF">EXU48_05200</name>
</gene>